<name>A0ABS3Z473_9BACT</name>
<keyword evidence="2" id="KW-1185">Reference proteome</keyword>
<evidence type="ECO:0000313" key="2">
    <source>
        <dbReference type="Proteomes" id="UP000677244"/>
    </source>
</evidence>
<protein>
    <submittedName>
        <fullName evidence="1">Uncharacterized protein</fullName>
    </submittedName>
</protein>
<gene>
    <name evidence="1" type="ORF">J7I42_32040</name>
</gene>
<accession>A0ABS3Z473</accession>
<dbReference type="EMBL" id="JAGHKO010000017">
    <property type="protein sequence ID" value="MBO9204961.1"/>
    <property type="molecule type" value="Genomic_DNA"/>
</dbReference>
<evidence type="ECO:0000313" key="1">
    <source>
        <dbReference type="EMBL" id="MBO9204961.1"/>
    </source>
</evidence>
<dbReference type="Proteomes" id="UP000677244">
    <property type="component" value="Unassembled WGS sequence"/>
</dbReference>
<reference evidence="1 2" key="1">
    <citation type="submission" date="2021-03" db="EMBL/GenBank/DDBJ databases">
        <title>Assistant Professor.</title>
        <authorList>
            <person name="Huq M.A."/>
        </authorList>
    </citation>
    <scope>NUCLEOTIDE SEQUENCE [LARGE SCALE GENOMIC DNA]</scope>
    <source>
        <strain evidence="1 2">MAH-29</strain>
    </source>
</reference>
<comment type="caution">
    <text evidence="1">The sequence shown here is derived from an EMBL/GenBank/DDBJ whole genome shotgun (WGS) entry which is preliminary data.</text>
</comment>
<organism evidence="1 2">
    <name type="scientific">Niastella soli</name>
    <dbReference type="NCBI Taxonomy" id="2821487"/>
    <lineage>
        <taxon>Bacteria</taxon>
        <taxon>Pseudomonadati</taxon>
        <taxon>Bacteroidota</taxon>
        <taxon>Chitinophagia</taxon>
        <taxon>Chitinophagales</taxon>
        <taxon>Chitinophagaceae</taxon>
        <taxon>Niastella</taxon>
    </lineage>
</organism>
<sequence length="311" mass="35944">MLLLAVLCFGCGQTEKKAPTQKAPKPVHARNNAPLFQYGNPVLLQFDRYMAGLDTQSAEACHLAIDTFKLLFKKQPAAACDTAFYIYNQFHSLICAYLNEHMAEDSIKYEEFLWGDENGKMKPLSKRQKAVKNRLDRNGFELGSEEGEVFIEQSQHFLAEQFTAYVSAPMKQYLIQEAIEQKEGFQEDAGLTIKPTVFADRTVWWENFIKANPNSFIYSQKATSNYNAYLYWLMIGMDNTSVRSWGKENLAEDSLSEYFREAYSYLQEKHPQTNTNTIVAPYFNAWQKMDTTEITRVLNKFKEEHKSPWGE</sequence>
<proteinExistence type="predicted"/>